<gene>
    <name evidence="1" type="ORF">T11_11528</name>
</gene>
<reference evidence="1 2" key="1">
    <citation type="submission" date="2015-01" db="EMBL/GenBank/DDBJ databases">
        <title>Evolution of Trichinella species and genotypes.</title>
        <authorList>
            <person name="Korhonen P.K."/>
            <person name="Edoardo P."/>
            <person name="Giuseppe L.R."/>
            <person name="Gasser R.B."/>
        </authorList>
    </citation>
    <scope>NUCLEOTIDE SEQUENCE [LARGE SCALE GENOMIC DNA]</scope>
    <source>
        <strain evidence="1">ISS1029</strain>
    </source>
</reference>
<evidence type="ECO:0000313" key="2">
    <source>
        <dbReference type="Proteomes" id="UP000055024"/>
    </source>
</evidence>
<sequence>MLLGERILGLFNTKAVVMLAMMPKSAIAVPQTEISFGHPSRQQKGVATPVVCEARRIDEAEFGQSIRFVARPNLRCISQNILVDKALTSRHWLFGGAFGGLLKLRLVSPPPVSSLFYYCTLTGLVQLFIQFSL</sequence>
<accession>A0A0V1HFS4</accession>
<evidence type="ECO:0000313" key="1">
    <source>
        <dbReference type="EMBL" id="KRZ09555.1"/>
    </source>
</evidence>
<comment type="caution">
    <text evidence="1">The sequence shown here is derived from an EMBL/GenBank/DDBJ whole genome shotgun (WGS) entry which is preliminary data.</text>
</comment>
<dbReference type="Proteomes" id="UP000055024">
    <property type="component" value="Unassembled WGS sequence"/>
</dbReference>
<proteinExistence type="predicted"/>
<name>A0A0V1HFS4_9BILA</name>
<protein>
    <submittedName>
        <fullName evidence="1">Uncharacterized protein</fullName>
    </submittedName>
</protein>
<dbReference type="OrthoDB" id="10343256at2759"/>
<organism evidence="1 2">
    <name type="scientific">Trichinella zimbabwensis</name>
    <dbReference type="NCBI Taxonomy" id="268475"/>
    <lineage>
        <taxon>Eukaryota</taxon>
        <taxon>Metazoa</taxon>
        <taxon>Ecdysozoa</taxon>
        <taxon>Nematoda</taxon>
        <taxon>Enoplea</taxon>
        <taxon>Dorylaimia</taxon>
        <taxon>Trichinellida</taxon>
        <taxon>Trichinellidae</taxon>
        <taxon>Trichinella</taxon>
    </lineage>
</organism>
<dbReference type="EMBL" id="JYDP01000071">
    <property type="protein sequence ID" value="KRZ09555.1"/>
    <property type="molecule type" value="Genomic_DNA"/>
</dbReference>
<dbReference type="AlphaFoldDB" id="A0A0V1HFS4"/>
<keyword evidence="2" id="KW-1185">Reference proteome</keyword>